<evidence type="ECO:0000256" key="1">
    <source>
        <dbReference type="RuleBase" id="RU003682"/>
    </source>
</evidence>
<protein>
    <recommendedName>
        <fullName evidence="2">Fe2OG dioxygenase domain-containing protein</fullName>
    </recommendedName>
</protein>
<dbReference type="Gene3D" id="2.60.120.620">
    <property type="entry name" value="q2cbj1_9rhob like domain"/>
    <property type="match status" value="1"/>
</dbReference>
<evidence type="ECO:0000313" key="3">
    <source>
        <dbReference type="EMBL" id="GJE56835.1"/>
    </source>
</evidence>
<dbReference type="Proteomes" id="UP001055101">
    <property type="component" value="Unassembled WGS sequence"/>
</dbReference>
<keyword evidence="1" id="KW-0479">Metal-binding</keyword>
<dbReference type="EMBL" id="BPRA01000015">
    <property type="protein sequence ID" value="GJE56835.1"/>
    <property type="molecule type" value="Genomic_DNA"/>
</dbReference>
<feature type="domain" description="Fe2OG dioxygenase" evidence="2">
    <location>
        <begin position="133"/>
        <end position="261"/>
    </location>
</feature>
<comment type="similarity">
    <text evidence="1">Belongs to the iron/ascorbate-dependent oxidoreductase family.</text>
</comment>
<evidence type="ECO:0000259" key="2">
    <source>
        <dbReference type="PROSITE" id="PS51471"/>
    </source>
</evidence>
<dbReference type="Pfam" id="PF22814">
    <property type="entry name" value="WelO5"/>
    <property type="match status" value="1"/>
</dbReference>
<evidence type="ECO:0000313" key="4">
    <source>
        <dbReference type="Proteomes" id="UP001055101"/>
    </source>
</evidence>
<reference evidence="3" key="1">
    <citation type="journal article" date="2021" name="Front. Microbiol.">
        <title>Comprehensive Comparative Genomics and Phenotyping of Methylobacterium Species.</title>
        <authorList>
            <person name="Alessa O."/>
            <person name="Ogura Y."/>
            <person name="Fujitani Y."/>
            <person name="Takami H."/>
            <person name="Hayashi T."/>
            <person name="Sahin N."/>
            <person name="Tani A."/>
        </authorList>
    </citation>
    <scope>NUCLEOTIDE SEQUENCE</scope>
    <source>
        <strain evidence="3">DSM 23674</strain>
    </source>
</reference>
<keyword evidence="1" id="KW-0408">Iron</keyword>
<dbReference type="SUPFAM" id="SSF51197">
    <property type="entry name" value="Clavaminate synthase-like"/>
    <property type="match status" value="1"/>
</dbReference>
<dbReference type="InterPro" id="IPR005123">
    <property type="entry name" value="Oxoglu/Fe-dep_dioxygenase_dom"/>
</dbReference>
<reference evidence="3" key="2">
    <citation type="submission" date="2021-08" db="EMBL/GenBank/DDBJ databases">
        <authorList>
            <person name="Tani A."/>
            <person name="Ola A."/>
            <person name="Ogura Y."/>
            <person name="Katsura K."/>
            <person name="Hayashi T."/>
        </authorList>
    </citation>
    <scope>NUCLEOTIDE SEQUENCE</scope>
    <source>
        <strain evidence="3">DSM 23674</strain>
    </source>
</reference>
<dbReference type="RefSeq" id="WP_238232410.1">
    <property type="nucleotide sequence ID" value="NZ_BPRA01000015.1"/>
</dbReference>
<dbReference type="InterPro" id="IPR055091">
    <property type="entry name" value="WelO5-like"/>
</dbReference>
<keyword evidence="4" id="KW-1185">Reference proteome</keyword>
<organism evidence="3 4">
    <name type="scientific">Methylobacterium thuringiense</name>
    <dbReference type="NCBI Taxonomy" id="1003091"/>
    <lineage>
        <taxon>Bacteria</taxon>
        <taxon>Pseudomonadati</taxon>
        <taxon>Pseudomonadota</taxon>
        <taxon>Alphaproteobacteria</taxon>
        <taxon>Hyphomicrobiales</taxon>
        <taxon>Methylobacteriaceae</taxon>
        <taxon>Methylobacterium</taxon>
    </lineage>
</organism>
<proteinExistence type="inferred from homology"/>
<name>A0ABQ4TSI8_9HYPH</name>
<accession>A0ABQ4TSI8</accession>
<keyword evidence="1" id="KW-0560">Oxidoreductase</keyword>
<sequence>MTFLRTVTFDRAEMASHSTALSRLRADAIQAVVVRNVFTASESSRIVSEIEANAQDFPTTSFPAPFRSHFYGMNLNLADPDLEAYFSMAPGFSESLAALMAPHGGFESRVMAVLSAIDGGRSYTAPPGPPGAVPYMVTTLRSHHEGGYIPPHFDNEQRMRPSYRHLESLIEGDTFSFVLTLSKAERGGMLEVFDAPSEAWSSRFQNRDRTAAKPDLAAFARHAFDVEAGTLVLLRSGRMLHHVTPVAGGTKRWTACSFMAASRAGDGVYCWG</sequence>
<gene>
    <name evidence="3" type="ORF">EKPJFOCH_3344</name>
</gene>
<comment type="caution">
    <text evidence="3">The sequence shown here is derived from an EMBL/GenBank/DDBJ whole genome shotgun (WGS) entry which is preliminary data.</text>
</comment>
<dbReference type="PROSITE" id="PS51471">
    <property type="entry name" value="FE2OG_OXY"/>
    <property type="match status" value="1"/>
</dbReference>